<dbReference type="InterPro" id="IPR014001">
    <property type="entry name" value="Helicase_ATP-bd"/>
</dbReference>
<dbReference type="PROSITE" id="PS51194">
    <property type="entry name" value="HELICASE_CTER"/>
    <property type="match status" value="1"/>
</dbReference>
<dbReference type="SMART" id="SM00341">
    <property type="entry name" value="HRDC"/>
    <property type="match status" value="1"/>
</dbReference>
<evidence type="ECO:0000256" key="5">
    <source>
        <dbReference type="ARBA" id="ARBA00022741"/>
    </source>
</evidence>
<dbReference type="InterPro" id="IPR018982">
    <property type="entry name" value="RQC_domain"/>
</dbReference>
<dbReference type="PANTHER" id="PTHR13710">
    <property type="entry name" value="DNA HELICASE RECQ FAMILY MEMBER"/>
    <property type="match status" value="1"/>
</dbReference>
<dbReference type="InterPro" id="IPR002121">
    <property type="entry name" value="HRDC_dom"/>
</dbReference>
<dbReference type="Gene3D" id="1.10.10.1390">
    <property type="entry name" value="ATP-dependent DNA helicase RecQ"/>
    <property type="match status" value="1"/>
</dbReference>
<comment type="cofactor">
    <cofactor evidence="1">
        <name>Mg(2+)</name>
        <dbReference type="ChEBI" id="CHEBI:18420"/>
    </cofactor>
</comment>
<evidence type="ECO:0000256" key="10">
    <source>
        <dbReference type="ARBA" id="ARBA00022840"/>
    </source>
</evidence>
<dbReference type="EC" id="5.6.2.4" evidence="16"/>
<dbReference type="InterPro" id="IPR032284">
    <property type="entry name" value="RecQ_Zn-bd"/>
</dbReference>
<dbReference type="CDD" id="cd18794">
    <property type="entry name" value="SF2_C_RecQ"/>
    <property type="match status" value="1"/>
</dbReference>
<dbReference type="PANTHER" id="PTHR13710:SF105">
    <property type="entry name" value="ATP-DEPENDENT DNA HELICASE Q1"/>
    <property type="match status" value="1"/>
</dbReference>
<dbReference type="Pfam" id="PF00271">
    <property type="entry name" value="Helicase_C"/>
    <property type="match status" value="1"/>
</dbReference>
<dbReference type="Pfam" id="PF00570">
    <property type="entry name" value="HRDC"/>
    <property type="match status" value="1"/>
</dbReference>
<dbReference type="InterPro" id="IPR011545">
    <property type="entry name" value="DEAD/DEAH_box_helicase_dom"/>
</dbReference>
<dbReference type="FunFam" id="1.10.150.80:FF:000004">
    <property type="entry name" value="ATP-dependent DNA helicase RecQ"/>
    <property type="match status" value="1"/>
</dbReference>
<dbReference type="SUPFAM" id="SSF47819">
    <property type="entry name" value="HRDC-like"/>
    <property type="match status" value="1"/>
</dbReference>
<comment type="cofactor">
    <cofactor evidence="2">
        <name>Zn(2+)</name>
        <dbReference type="ChEBI" id="CHEBI:29105"/>
    </cofactor>
</comment>
<dbReference type="GO" id="GO:0009378">
    <property type="term" value="F:four-way junction helicase activity"/>
    <property type="evidence" value="ECO:0007669"/>
    <property type="project" value="TreeGrafter"/>
</dbReference>
<dbReference type="InterPro" id="IPR027417">
    <property type="entry name" value="P-loop_NTPase"/>
</dbReference>
<comment type="catalytic activity">
    <reaction evidence="15">
        <text>Couples ATP hydrolysis with the unwinding of duplex DNA by translocating in the 3'-5' direction.</text>
        <dbReference type="EC" id="5.6.2.4"/>
    </reaction>
</comment>
<dbReference type="Pfam" id="PF00270">
    <property type="entry name" value="DEAD"/>
    <property type="match status" value="1"/>
</dbReference>
<keyword evidence="7 20" id="KW-0378">Hydrolase</keyword>
<dbReference type="SUPFAM" id="SSF52540">
    <property type="entry name" value="P-loop containing nucleoside triphosphate hydrolases"/>
    <property type="match status" value="1"/>
</dbReference>
<dbReference type="SMART" id="SM00490">
    <property type="entry name" value="HELICc"/>
    <property type="match status" value="1"/>
</dbReference>
<evidence type="ECO:0000256" key="2">
    <source>
        <dbReference type="ARBA" id="ARBA00001947"/>
    </source>
</evidence>
<dbReference type="Pfam" id="PF16124">
    <property type="entry name" value="RecQ_Zn_bind"/>
    <property type="match status" value="1"/>
</dbReference>
<dbReference type="SUPFAM" id="SSF46785">
    <property type="entry name" value="Winged helix' DNA-binding domain"/>
    <property type="match status" value="1"/>
</dbReference>
<dbReference type="Proteomes" id="UP000005510">
    <property type="component" value="Unassembled WGS sequence"/>
</dbReference>
<evidence type="ECO:0000256" key="16">
    <source>
        <dbReference type="NCBIfam" id="TIGR01389"/>
    </source>
</evidence>
<organism evidence="20 21">
    <name type="scientific">Parabacteroides johnsonii DSM 18315</name>
    <dbReference type="NCBI Taxonomy" id="537006"/>
    <lineage>
        <taxon>Bacteria</taxon>
        <taxon>Pseudomonadati</taxon>
        <taxon>Bacteroidota</taxon>
        <taxon>Bacteroidia</taxon>
        <taxon>Bacteroidales</taxon>
        <taxon>Tannerellaceae</taxon>
        <taxon>Parabacteroides</taxon>
    </lineage>
</organism>
<comment type="caution">
    <text evidence="20">The sequence shown here is derived from an EMBL/GenBank/DDBJ whole genome shotgun (WGS) entry which is preliminary data.</text>
</comment>
<dbReference type="GO" id="GO:0030894">
    <property type="term" value="C:replisome"/>
    <property type="evidence" value="ECO:0007669"/>
    <property type="project" value="TreeGrafter"/>
</dbReference>
<evidence type="ECO:0000256" key="8">
    <source>
        <dbReference type="ARBA" id="ARBA00022806"/>
    </source>
</evidence>
<dbReference type="Gene3D" id="1.10.150.80">
    <property type="entry name" value="HRDC domain"/>
    <property type="match status" value="1"/>
</dbReference>
<keyword evidence="11" id="KW-0238">DNA-binding</keyword>
<gene>
    <name evidence="20" type="primary">recQ</name>
    <name evidence="20" type="ORF">PRABACTJOHN_02499</name>
</gene>
<dbReference type="Gene3D" id="3.40.50.300">
    <property type="entry name" value="P-loop containing nucleotide triphosphate hydrolases"/>
    <property type="match status" value="2"/>
</dbReference>
<evidence type="ECO:0000256" key="11">
    <source>
        <dbReference type="ARBA" id="ARBA00023125"/>
    </source>
</evidence>
<keyword evidence="6" id="KW-0227">DNA damage</keyword>
<evidence type="ECO:0000256" key="6">
    <source>
        <dbReference type="ARBA" id="ARBA00022763"/>
    </source>
</evidence>
<keyword evidence="12" id="KW-0233">DNA recombination</keyword>
<reference evidence="20 21" key="1">
    <citation type="submission" date="2008-10" db="EMBL/GenBank/DDBJ databases">
        <title>Draft genome sequence of Parabacteroides johnsonii (DSM 18315).</title>
        <authorList>
            <person name="Sudarsanam P."/>
            <person name="Ley R."/>
            <person name="Guruge J."/>
            <person name="Turnbaugh P.J."/>
            <person name="Mahowald M."/>
            <person name="Liep D."/>
            <person name="Gordon J."/>
        </authorList>
    </citation>
    <scope>NUCLEOTIDE SEQUENCE [LARGE SCALE GENOMIC DNA]</scope>
    <source>
        <strain evidence="20 21">DSM 18315</strain>
    </source>
</reference>
<dbReference type="Pfam" id="PF21220">
    <property type="entry name" value="RecQ-1-like_HTH"/>
    <property type="match status" value="1"/>
</dbReference>
<dbReference type="GO" id="GO:0043590">
    <property type="term" value="C:bacterial nucleoid"/>
    <property type="evidence" value="ECO:0007669"/>
    <property type="project" value="TreeGrafter"/>
</dbReference>
<dbReference type="GO" id="GO:0003677">
    <property type="term" value="F:DNA binding"/>
    <property type="evidence" value="ECO:0007669"/>
    <property type="project" value="UniProtKB-KW"/>
</dbReference>
<dbReference type="PROSITE" id="PS51192">
    <property type="entry name" value="HELICASE_ATP_BIND_1"/>
    <property type="match status" value="1"/>
</dbReference>
<dbReference type="InterPro" id="IPR044876">
    <property type="entry name" value="HRDC_dom_sf"/>
</dbReference>
<dbReference type="GO" id="GO:0006281">
    <property type="term" value="P:DNA repair"/>
    <property type="evidence" value="ECO:0007669"/>
    <property type="project" value="UniProtKB-KW"/>
</dbReference>
<keyword evidence="5" id="KW-0547">Nucleotide-binding</keyword>
<name>B7BBT6_9BACT</name>
<proteinExistence type="inferred from homology"/>
<dbReference type="Gene3D" id="1.10.10.10">
    <property type="entry name" value="Winged helix-like DNA-binding domain superfamily/Winged helix DNA-binding domain"/>
    <property type="match status" value="1"/>
</dbReference>
<evidence type="ECO:0000256" key="3">
    <source>
        <dbReference type="ARBA" id="ARBA00005446"/>
    </source>
</evidence>
<keyword evidence="14" id="KW-0413">Isomerase</keyword>
<feature type="domain" description="Helicase C-terminal" evidence="19">
    <location>
        <begin position="223"/>
        <end position="375"/>
    </location>
</feature>
<keyword evidence="4" id="KW-0479">Metal-binding</keyword>
<evidence type="ECO:0000259" key="19">
    <source>
        <dbReference type="PROSITE" id="PS51194"/>
    </source>
</evidence>
<evidence type="ECO:0000256" key="9">
    <source>
        <dbReference type="ARBA" id="ARBA00022833"/>
    </source>
</evidence>
<dbReference type="FunFam" id="3.40.50.300:FF:000156">
    <property type="entry name" value="ATP-dependent DNA helicase recQ"/>
    <property type="match status" value="1"/>
</dbReference>
<dbReference type="Pfam" id="PF09382">
    <property type="entry name" value="RQC"/>
    <property type="match status" value="1"/>
</dbReference>
<dbReference type="EMBL" id="ABYH01000276">
    <property type="protein sequence ID" value="EEC96112.1"/>
    <property type="molecule type" value="Genomic_DNA"/>
</dbReference>
<protein>
    <recommendedName>
        <fullName evidence="16">DNA helicase RecQ</fullName>
        <ecNumber evidence="16">5.6.2.4</ecNumber>
    </recommendedName>
</protein>
<dbReference type="GO" id="GO:0006260">
    <property type="term" value="P:DNA replication"/>
    <property type="evidence" value="ECO:0007669"/>
    <property type="project" value="InterPro"/>
</dbReference>
<evidence type="ECO:0000256" key="7">
    <source>
        <dbReference type="ARBA" id="ARBA00022801"/>
    </source>
</evidence>
<evidence type="ECO:0000256" key="14">
    <source>
        <dbReference type="ARBA" id="ARBA00023235"/>
    </source>
</evidence>
<evidence type="ECO:0000313" key="20">
    <source>
        <dbReference type="EMBL" id="EEC96112.1"/>
    </source>
</evidence>
<feature type="domain" description="Helicase ATP-binding" evidence="18">
    <location>
        <begin position="31"/>
        <end position="202"/>
    </location>
</feature>
<evidence type="ECO:0000313" key="21">
    <source>
        <dbReference type="Proteomes" id="UP000005510"/>
    </source>
</evidence>
<reference evidence="20 21" key="2">
    <citation type="submission" date="2008-10" db="EMBL/GenBank/DDBJ databases">
        <authorList>
            <person name="Fulton L."/>
            <person name="Clifton S."/>
            <person name="Fulton B."/>
            <person name="Xu J."/>
            <person name="Minx P."/>
            <person name="Pepin K.H."/>
            <person name="Johnson M."/>
            <person name="Bhonagiri V."/>
            <person name="Nash W.E."/>
            <person name="Mardis E.R."/>
            <person name="Wilson R.K."/>
        </authorList>
    </citation>
    <scope>NUCLEOTIDE SEQUENCE [LARGE SCALE GENOMIC DNA]</scope>
    <source>
        <strain evidence="20 21">DSM 18315</strain>
    </source>
</reference>
<evidence type="ECO:0000256" key="1">
    <source>
        <dbReference type="ARBA" id="ARBA00001946"/>
    </source>
</evidence>
<evidence type="ECO:0000259" key="17">
    <source>
        <dbReference type="PROSITE" id="PS50967"/>
    </source>
</evidence>
<dbReference type="InterPro" id="IPR004589">
    <property type="entry name" value="DNA_helicase_ATP-dep_RecQ"/>
</dbReference>
<dbReference type="SMART" id="SM00487">
    <property type="entry name" value="DEXDc"/>
    <property type="match status" value="1"/>
</dbReference>
<dbReference type="CDD" id="cd17920">
    <property type="entry name" value="DEXHc_RecQ"/>
    <property type="match status" value="1"/>
</dbReference>
<dbReference type="GO" id="GO:0043138">
    <property type="term" value="F:3'-5' DNA helicase activity"/>
    <property type="evidence" value="ECO:0007669"/>
    <property type="project" value="UniProtKB-EC"/>
</dbReference>
<evidence type="ECO:0000256" key="4">
    <source>
        <dbReference type="ARBA" id="ARBA00022723"/>
    </source>
</evidence>
<dbReference type="GO" id="GO:0006310">
    <property type="term" value="P:DNA recombination"/>
    <property type="evidence" value="ECO:0007669"/>
    <property type="project" value="UniProtKB-UniRule"/>
</dbReference>
<dbReference type="InterPro" id="IPR048671">
    <property type="entry name" value="RecQ-1-like_HTH"/>
</dbReference>
<comment type="similarity">
    <text evidence="3">Belongs to the helicase family. RecQ subfamily.</text>
</comment>
<dbReference type="InterPro" id="IPR006293">
    <property type="entry name" value="DNA_helicase_ATP-dep_RecQ_bac"/>
</dbReference>
<keyword evidence="9" id="KW-0862">Zinc</keyword>
<dbReference type="GO" id="GO:0005524">
    <property type="term" value="F:ATP binding"/>
    <property type="evidence" value="ECO:0007669"/>
    <property type="project" value="UniProtKB-KW"/>
</dbReference>
<dbReference type="GO" id="GO:0009432">
    <property type="term" value="P:SOS response"/>
    <property type="evidence" value="ECO:0007669"/>
    <property type="project" value="UniProtKB-UniRule"/>
</dbReference>
<evidence type="ECO:0000256" key="13">
    <source>
        <dbReference type="ARBA" id="ARBA00023204"/>
    </source>
</evidence>
<dbReference type="NCBIfam" id="TIGR01389">
    <property type="entry name" value="recQ"/>
    <property type="match status" value="1"/>
</dbReference>
<keyword evidence="10" id="KW-0067">ATP-binding</keyword>
<dbReference type="GO" id="GO:0005737">
    <property type="term" value="C:cytoplasm"/>
    <property type="evidence" value="ECO:0007669"/>
    <property type="project" value="TreeGrafter"/>
</dbReference>
<feature type="domain" description="HRDC" evidence="17">
    <location>
        <begin position="532"/>
        <end position="612"/>
    </location>
</feature>
<dbReference type="HOGENOM" id="CLU_001103_14_3_10"/>
<dbReference type="InterPro" id="IPR001650">
    <property type="entry name" value="Helicase_C-like"/>
</dbReference>
<dbReference type="InterPro" id="IPR036390">
    <property type="entry name" value="WH_DNA-bd_sf"/>
</dbReference>
<sequence>MNSMAKKDNLTEELKKHFGFDTFKGNQRAIIENVLAGNDTFVLMPTGGGKSLCYQLPSLMMQGTAIVISPLIALMKNQVDAMRNFSEEDGVAHFINSSLNKSAIDQVKDDIRSGRTKLLYVAPESLTKDENVEFLRQVNISFYAVDEAHCISEWGHDFRPEYRRIRPIINEIGKRPLIALTATATPKVQHDIQKNLGMIDASVFKSSFNRSNLYYEIRPKTANIDREIIKYIKSNEGKSGIIYCLSRKKVEEFADILKANGIKALPYHAGMDSQQRSSNQDAFLMEKADVIVATIAFGMGIDKPDVRYVIHYDIPKSLEGYYQETGRAGRDGGEGQCIAFYAYKDLQKLEKFMQGKPVAEQEIGKQLLLETAAYAETSVCRRKVLLHYFGEEYLEENCGNCDNCLNPKKKVEAKELLSAVLEVIGTLKEKFKAEYIVNMLVGNETSEIQSYKHNELEVFGSGSDEEEKTWNAVIRQALIAGYLAKDIENYGLLKITEKGKEFIKKPVSFKITEGNEFDEEEEEVPVRGGATCAVDPALFSMMKDLRKKLSKRLEVPPFVIFQDPSLEAMATTYPVTLDELQNIPGVGAGKAKRYGKEFVELIKKHVEENEIERPEDLRVRTVANKSKLKVSIIQRIDRKVALDEIAMTNGLEFNELLDEIEAIVYSGTRINIDYFLNDVMDEDHIDDIYEYFKDSETDDLEDAIEELGGDYTEEEIRLVRIKFLSEMAN</sequence>
<dbReference type="InterPro" id="IPR010997">
    <property type="entry name" value="HRDC-like_sf"/>
</dbReference>
<dbReference type="AlphaFoldDB" id="B7BBT6"/>
<dbReference type="FunFam" id="3.40.50.300:FF:001051">
    <property type="entry name" value="ATP-dependent DNA helicase RecQ"/>
    <property type="match status" value="1"/>
</dbReference>
<keyword evidence="13" id="KW-0234">DNA repair</keyword>
<dbReference type="GO" id="GO:0046872">
    <property type="term" value="F:metal ion binding"/>
    <property type="evidence" value="ECO:0007669"/>
    <property type="project" value="UniProtKB-KW"/>
</dbReference>
<dbReference type="NCBIfam" id="TIGR00614">
    <property type="entry name" value="recQ_fam"/>
    <property type="match status" value="1"/>
</dbReference>
<accession>B7BBT6</accession>
<dbReference type="SMART" id="SM00956">
    <property type="entry name" value="RQC"/>
    <property type="match status" value="1"/>
</dbReference>
<evidence type="ECO:0000256" key="12">
    <source>
        <dbReference type="ARBA" id="ARBA00023172"/>
    </source>
</evidence>
<evidence type="ECO:0000256" key="15">
    <source>
        <dbReference type="ARBA" id="ARBA00034617"/>
    </source>
</evidence>
<keyword evidence="8 20" id="KW-0347">Helicase</keyword>
<evidence type="ECO:0000259" key="18">
    <source>
        <dbReference type="PROSITE" id="PS51192"/>
    </source>
</evidence>
<dbReference type="InterPro" id="IPR036388">
    <property type="entry name" value="WH-like_DNA-bd_sf"/>
</dbReference>
<dbReference type="STRING" id="537006.PRABACTJOHN_02499"/>
<dbReference type="GO" id="GO:0016787">
    <property type="term" value="F:hydrolase activity"/>
    <property type="evidence" value="ECO:0007669"/>
    <property type="project" value="UniProtKB-KW"/>
</dbReference>
<dbReference type="PROSITE" id="PS50967">
    <property type="entry name" value="HRDC"/>
    <property type="match status" value="1"/>
</dbReference>